<dbReference type="CDD" id="cd03454">
    <property type="entry name" value="YdeM"/>
    <property type="match status" value="1"/>
</dbReference>
<dbReference type="PANTHER" id="PTHR43664">
    <property type="entry name" value="MONOAMINE OXIDASE-RELATED"/>
    <property type="match status" value="1"/>
</dbReference>
<dbReference type="InterPro" id="IPR052342">
    <property type="entry name" value="MCH/BMMD"/>
</dbReference>
<dbReference type="RefSeq" id="WP_101395612.1">
    <property type="nucleotide sequence ID" value="NZ_PJNE01000001.1"/>
</dbReference>
<evidence type="ECO:0000259" key="2">
    <source>
        <dbReference type="Pfam" id="PF01575"/>
    </source>
</evidence>
<organism evidence="3 4">
    <name type="scientific">Phycicoccus duodecadis</name>
    <dbReference type="NCBI Taxonomy" id="173053"/>
    <lineage>
        <taxon>Bacteria</taxon>
        <taxon>Bacillati</taxon>
        <taxon>Actinomycetota</taxon>
        <taxon>Actinomycetes</taxon>
        <taxon>Micrococcales</taxon>
        <taxon>Intrasporangiaceae</taxon>
        <taxon>Phycicoccus</taxon>
    </lineage>
</organism>
<dbReference type="AlphaFoldDB" id="A0A2N3YJW7"/>
<dbReference type="SUPFAM" id="SSF54637">
    <property type="entry name" value="Thioesterase/thiol ester dehydrase-isomerase"/>
    <property type="match status" value="1"/>
</dbReference>
<dbReference type="Pfam" id="PF01575">
    <property type="entry name" value="MaoC_dehydratas"/>
    <property type="match status" value="1"/>
</dbReference>
<evidence type="ECO:0000256" key="1">
    <source>
        <dbReference type="ARBA" id="ARBA00005254"/>
    </source>
</evidence>
<comment type="caution">
    <text evidence="3">The sequence shown here is derived from an EMBL/GenBank/DDBJ whole genome shotgun (WGS) entry which is preliminary data.</text>
</comment>
<protein>
    <submittedName>
        <fullName evidence="3">Acyl dehydratase</fullName>
    </submittedName>
</protein>
<dbReference type="Gene3D" id="3.10.129.10">
    <property type="entry name" value="Hotdog Thioesterase"/>
    <property type="match status" value="1"/>
</dbReference>
<dbReference type="OrthoDB" id="9801735at2"/>
<name>A0A2N3YJW7_9MICO</name>
<evidence type="ECO:0000313" key="4">
    <source>
        <dbReference type="Proteomes" id="UP000233781"/>
    </source>
</evidence>
<dbReference type="Proteomes" id="UP000233781">
    <property type="component" value="Unassembled WGS sequence"/>
</dbReference>
<dbReference type="InterPro" id="IPR002539">
    <property type="entry name" value="MaoC-like_dom"/>
</dbReference>
<gene>
    <name evidence="3" type="ORF">ATL31_1980</name>
</gene>
<comment type="similarity">
    <text evidence="1">Belongs to the enoyl-CoA hydratase/isomerase family.</text>
</comment>
<feature type="domain" description="MaoC-like" evidence="2">
    <location>
        <begin position="26"/>
        <end position="131"/>
    </location>
</feature>
<reference evidence="3 4" key="1">
    <citation type="submission" date="2017-12" db="EMBL/GenBank/DDBJ databases">
        <title>Sequencing the genomes of 1000 Actinobacteria strains.</title>
        <authorList>
            <person name="Klenk H.-P."/>
        </authorList>
    </citation>
    <scope>NUCLEOTIDE SEQUENCE [LARGE SCALE GENOMIC DNA]</scope>
    <source>
        <strain evidence="3 4">DSM 12806</strain>
    </source>
</reference>
<evidence type="ECO:0000313" key="3">
    <source>
        <dbReference type="EMBL" id="PKW27144.1"/>
    </source>
</evidence>
<dbReference type="PANTHER" id="PTHR43664:SF1">
    <property type="entry name" value="BETA-METHYLMALYL-COA DEHYDRATASE"/>
    <property type="match status" value="1"/>
</dbReference>
<sequence length="165" mass="18191">MTSTHLLSDADLPTPPGDRYFEDYRPGSTYEFGHVGVGEQEIIDFARRYDPQTIHDDPVLAAAGPFGGLIASGVQTLAVTMRMYVDHYVSHVASLASPGIDELRWPRPVRPGDRLRMRVAVQAARVSRTKPDRGLVHTAVTTLNQDDDPVMTFTAMNLFGRRPGA</sequence>
<dbReference type="EMBL" id="PJNE01000001">
    <property type="protein sequence ID" value="PKW27144.1"/>
    <property type="molecule type" value="Genomic_DNA"/>
</dbReference>
<keyword evidence="4" id="KW-1185">Reference proteome</keyword>
<accession>A0A2N3YJW7</accession>
<proteinExistence type="inferred from homology"/>
<dbReference type="InterPro" id="IPR029069">
    <property type="entry name" value="HotDog_dom_sf"/>
</dbReference>